<evidence type="ECO:0000313" key="2">
    <source>
        <dbReference type="EMBL" id="GGX72036.1"/>
    </source>
</evidence>
<reference evidence="2" key="2">
    <citation type="submission" date="2020-09" db="EMBL/GenBank/DDBJ databases">
        <authorList>
            <person name="Sun Q."/>
            <person name="Ohkuma M."/>
        </authorList>
    </citation>
    <scope>NUCLEOTIDE SEQUENCE</scope>
    <source>
        <strain evidence="2">JCM 4790</strain>
    </source>
</reference>
<sequence>MIQCPNASCRSTNIEFLPHYWQSLPDESPLKDEYKPPAVAPSQFWWVLAIIALGVVVAVLGAVLLGLLVVLGGLVWGALVHTGISATRTKLASWDTSHICLACTRRF</sequence>
<keyword evidence="1" id="KW-0812">Transmembrane</keyword>
<comment type="caution">
    <text evidence="2">The sequence shown here is derived from an EMBL/GenBank/DDBJ whole genome shotgun (WGS) entry which is preliminary data.</text>
</comment>
<keyword evidence="3" id="KW-1185">Reference proteome</keyword>
<dbReference type="AlphaFoldDB" id="A0A918KPU7"/>
<gene>
    <name evidence="2" type="ORF">GCM10010358_27980</name>
</gene>
<proteinExistence type="predicted"/>
<organism evidence="2 3">
    <name type="scientific">Streptomyces minutiscleroticus</name>
    <dbReference type="NCBI Taxonomy" id="68238"/>
    <lineage>
        <taxon>Bacteria</taxon>
        <taxon>Bacillati</taxon>
        <taxon>Actinomycetota</taxon>
        <taxon>Actinomycetes</taxon>
        <taxon>Kitasatosporales</taxon>
        <taxon>Streptomycetaceae</taxon>
        <taxon>Streptomyces</taxon>
    </lineage>
</organism>
<accession>A0A918KPU7</accession>
<evidence type="ECO:0000256" key="1">
    <source>
        <dbReference type="SAM" id="Phobius"/>
    </source>
</evidence>
<dbReference type="Proteomes" id="UP000619244">
    <property type="component" value="Unassembled WGS sequence"/>
</dbReference>
<protein>
    <submittedName>
        <fullName evidence="2">Uncharacterized protein</fullName>
    </submittedName>
</protein>
<keyword evidence="1" id="KW-0472">Membrane</keyword>
<feature type="transmembrane region" description="Helical" evidence="1">
    <location>
        <begin position="44"/>
        <end position="76"/>
    </location>
</feature>
<dbReference type="RefSeq" id="WP_190190525.1">
    <property type="nucleotide sequence ID" value="NZ_BMVU01000010.1"/>
</dbReference>
<evidence type="ECO:0000313" key="3">
    <source>
        <dbReference type="Proteomes" id="UP000619244"/>
    </source>
</evidence>
<dbReference type="EMBL" id="BMVU01000010">
    <property type="protein sequence ID" value="GGX72036.1"/>
    <property type="molecule type" value="Genomic_DNA"/>
</dbReference>
<name>A0A918KPU7_9ACTN</name>
<reference evidence="2" key="1">
    <citation type="journal article" date="2014" name="Int. J. Syst. Evol. Microbiol.">
        <title>Complete genome sequence of Corynebacterium casei LMG S-19264T (=DSM 44701T), isolated from a smear-ripened cheese.</title>
        <authorList>
            <consortium name="US DOE Joint Genome Institute (JGI-PGF)"/>
            <person name="Walter F."/>
            <person name="Albersmeier A."/>
            <person name="Kalinowski J."/>
            <person name="Ruckert C."/>
        </authorList>
    </citation>
    <scope>NUCLEOTIDE SEQUENCE</scope>
    <source>
        <strain evidence="2">JCM 4790</strain>
    </source>
</reference>
<keyword evidence="1" id="KW-1133">Transmembrane helix</keyword>